<dbReference type="InterPro" id="IPR050248">
    <property type="entry name" value="Polysacc_deacetylase_ArnD"/>
</dbReference>
<dbReference type="InterPro" id="IPR002509">
    <property type="entry name" value="NODB_dom"/>
</dbReference>
<organism evidence="6">
    <name type="scientific">freshwater metagenome</name>
    <dbReference type="NCBI Taxonomy" id="449393"/>
    <lineage>
        <taxon>unclassified sequences</taxon>
        <taxon>metagenomes</taxon>
        <taxon>ecological metagenomes</taxon>
    </lineage>
</organism>
<dbReference type="Gene3D" id="3.20.20.370">
    <property type="entry name" value="Glycoside hydrolase/deacetylase"/>
    <property type="match status" value="1"/>
</dbReference>
<keyword evidence="2" id="KW-0378">Hydrolase</keyword>
<dbReference type="AlphaFoldDB" id="A0A6J7HR64"/>
<evidence type="ECO:0000256" key="3">
    <source>
        <dbReference type="SAM" id="MobiDB-lite"/>
    </source>
</evidence>
<sequence>MPSPPTPRDHTAVSQAQLHRRRRRRATAIGLGLLVIVLAVGALTAGSSGSWDPAGLKAAATAAIPEAQLQRQAATAKRAADAARRERSRENAAVSTAIRTAPYVSAAGAETKRVALTFDDGPSPYTRGILDTLARFGAHATFFNLGYLVTPTTAATIRRVVAEGHVIGDHSWDHTDFTKLPRAQVRAQLVRTNATLSATGAPPPRLFRPPYGAFNPSLLAQIRKAKMLTILWSIDTADYSATDPAEMAQQVLSDIKPGSIILMHDGGGNRTTTSNALPLILKGLKERGYEAVTVPQLLVTNPPSSSQQSATPTPAP</sequence>
<gene>
    <name evidence="6" type="ORF">UFOPK3674_00627</name>
</gene>
<dbReference type="GO" id="GO:0005975">
    <property type="term" value="P:carbohydrate metabolic process"/>
    <property type="evidence" value="ECO:0007669"/>
    <property type="project" value="InterPro"/>
</dbReference>
<feature type="transmembrane region" description="Helical" evidence="4">
    <location>
        <begin position="26"/>
        <end position="46"/>
    </location>
</feature>
<keyword evidence="4" id="KW-1133">Transmembrane helix</keyword>
<evidence type="ECO:0000256" key="1">
    <source>
        <dbReference type="ARBA" id="ARBA00022723"/>
    </source>
</evidence>
<dbReference type="PROSITE" id="PS51677">
    <property type="entry name" value="NODB"/>
    <property type="match status" value="1"/>
</dbReference>
<dbReference type="CDD" id="cd10917">
    <property type="entry name" value="CE4_NodB_like_6s_7s"/>
    <property type="match status" value="1"/>
</dbReference>
<dbReference type="GO" id="GO:0016020">
    <property type="term" value="C:membrane"/>
    <property type="evidence" value="ECO:0007669"/>
    <property type="project" value="TreeGrafter"/>
</dbReference>
<evidence type="ECO:0000256" key="2">
    <source>
        <dbReference type="ARBA" id="ARBA00022801"/>
    </source>
</evidence>
<reference evidence="6" key="1">
    <citation type="submission" date="2020-05" db="EMBL/GenBank/DDBJ databases">
        <authorList>
            <person name="Chiriac C."/>
            <person name="Salcher M."/>
            <person name="Ghai R."/>
            <person name="Kavagutti S V."/>
        </authorList>
    </citation>
    <scope>NUCLEOTIDE SEQUENCE</scope>
</reference>
<keyword evidence="4" id="KW-0812">Transmembrane</keyword>
<name>A0A6J7HR64_9ZZZZ</name>
<dbReference type="Pfam" id="PF01522">
    <property type="entry name" value="Polysacc_deac_1"/>
    <property type="match status" value="1"/>
</dbReference>
<protein>
    <submittedName>
        <fullName evidence="6">Unannotated protein</fullName>
    </submittedName>
</protein>
<dbReference type="SUPFAM" id="SSF88713">
    <property type="entry name" value="Glycoside hydrolase/deacetylase"/>
    <property type="match status" value="1"/>
</dbReference>
<feature type="domain" description="NodB homology" evidence="5">
    <location>
        <begin position="112"/>
        <end position="292"/>
    </location>
</feature>
<dbReference type="InterPro" id="IPR011330">
    <property type="entry name" value="Glyco_hydro/deAcase_b/a-brl"/>
</dbReference>
<accession>A0A6J7HR64</accession>
<dbReference type="EMBL" id="CAFBMX010000003">
    <property type="protein sequence ID" value="CAB4922534.1"/>
    <property type="molecule type" value="Genomic_DNA"/>
</dbReference>
<keyword evidence="4" id="KW-0472">Membrane</keyword>
<dbReference type="GO" id="GO:0046872">
    <property type="term" value="F:metal ion binding"/>
    <property type="evidence" value="ECO:0007669"/>
    <property type="project" value="UniProtKB-KW"/>
</dbReference>
<evidence type="ECO:0000256" key="4">
    <source>
        <dbReference type="SAM" id="Phobius"/>
    </source>
</evidence>
<dbReference type="GO" id="GO:0016810">
    <property type="term" value="F:hydrolase activity, acting on carbon-nitrogen (but not peptide) bonds"/>
    <property type="evidence" value="ECO:0007669"/>
    <property type="project" value="InterPro"/>
</dbReference>
<dbReference type="PANTHER" id="PTHR10587:SF133">
    <property type="entry name" value="CHITIN DEACETYLASE 1-RELATED"/>
    <property type="match status" value="1"/>
</dbReference>
<feature type="region of interest" description="Disordered" evidence="3">
    <location>
        <begin position="1"/>
        <end position="20"/>
    </location>
</feature>
<dbReference type="PANTHER" id="PTHR10587">
    <property type="entry name" value="GLYCOSYL TRANSFERASE-RELATED"/>
    <property type="match status" value="1"/>
</dbReference>
<evidence type="ECO:0000313" key="6">
    <source>
        <dbReference type="EMBL" id="CAB4922534.1"/>
    </source>
</evidence>
<keyword evidence="1" id="KW-0479">Metal-binding</keyword>
<proteinExistence type="predicted"/>
<evidence type="ECO:0000259" key="5">
    <source>
        <dbReference type="PROSITE" id="PS51677"/>
    </source>
</evidence>